<sequence length="78" mass="9298">MRCAAQQTMSDTTLKSDDTIQWSKRSKEFTENSFNNRLKFTIWFDGMGLLVYHIFMCEYSFWGNKMARTFAILKNHEV</sequence>
<gene>
    <name evidence="2" type="ORF">C4N27_10595</name>
</gene>
<organism evidence="2 3">
    <name type="scientific">Faecalibacterium prausnitzii</name>
    <dbReference type="NCBI Taxonomy" id="853"/>
    <lineage>
        <taxon>Bacteria</taxon>
        <taxon>Bacillati</taxon>
        <taxon>Bacillota</taxon>
        <taxon>Clostridia</taxon>
        <taxon>Eubacteriales</taxon>
        <taxon>Oscillospiraceae</taxon>
        <taxon>Faecalibacterium</taxon>
    </lineage>
</organism>
<protein>
    <submittedName>
        <fullName evidence="2">Uncharacterized protein</fullName>
    </submittedName>
</protein>
<feature type="transmembrane region" description="Helical" evidence="1">
    <location>
        <begin position="40"/>
        <end position="62"/>
    </location>
</feature>
<accession>A0AAX1QI80</accession>
<reference evidence="2 3" key="1">
    <citation type="submission" date="2018-02" db="EMBL/GenBank/DDBJ databases">
        <title>Complete genome sequencing of Faecalibacterium prausnitzii strains isolated from the human gut.</title>
        <authorList>
            <person name="Fitzgerald B.C."/>
            <person name="Shkoporov A.N."/>
            <person name="Ross P.R."/>
            <person name="Hill C."/>
        </authorList>
    </citation>
    <scope>NUCLEOTIDE SEQUENCE [LARGE SCALE GENOMIC DNA]</scope>
    <source>
        <strain evidence="2 3">APC942/18-1</strain>
    </source>
</reference>
<dbReference type="AlphaFoldDB" id="A0AAX1QI80"/>
<keyword evidence="1" id="KW-1133">Transmembrane helix</keyword>
<proteinExistence type="predicted"/>
<name>A0AAX1QI80_9FIRM</name>
<evidence type="ECO:0000256" key="1">
    <source>
        <dbReference type="SAM" id="Phobius"/>
    </source>
</evidence>
<evidence type="ECO:0000313" key="3">
    <source>
        <dbReference type="Proteomes" id="UP000250997"/>
    </source>
</evidence>
<evidence type="ECO:0000313" key="2">
    <source>
        <dbReference type="EMBL" id="RAW48655.1"/>
    </source>
</evidence>
<dbReference type="EMBL" id="PRLA01000008">
    <property type="protein sequence ID" value="RAW48655.1"/>
    <property type="molecule type" value="Genomic_DNA"/>
</dbReference>
<dbReference type="Proteomes" id="UP000250997">
    <property type="component" value="Unassembled WGS sequence"/>
</dbReference>
<keyword evidence="1" id="KW-0812">Transmembrane</keyword>
<comment type="caution">
    <text evidence="2">The sequence shown here is derived from an EMBL/GenBank/DDBJ whole genome shotgun (WGS) entry which is preliminary data.</text>
</comment>
<keyword evidence="1" id="KW-0472">Membrane</keyword>